<dbReference type="PANTHER" id="PTHR43157:SF73">
    <property type="entry name" value="WW DOMAIN-CONTAINING OXIDOREDUCTASE-LIKE PROTEIN"/>
    <property type="match status" value="1"/>
</dbReference>
<dbReference type="EMBL" id="JASPKY010000626">
    <property type="protein sequence ID" value="KAK9687757.1"/>
    <property type="molecule type" value="Genomic_DNA"/>
</dbReference>
<organism evidence="2 3">
    <name type="scientific">Popillia japonica</name>
    <name type="common">Japanese beetle</name>
    <dbReference type="NCBI Taxonomy" id="7064"/>
    <lineage>
        <taxon>Eukaryota</taxon>
        <taxon>Metazoa</taxon>
        <taxon>Ecdysozoa</taxon>
        <taxon>Arthropoda</taxon>
        <taxon>Hexapoda</taxon>
        <taxon>Insecta</taxon>
        <taxon>Pterygota</taxon>
        <taxon>Neoptera</taxon>
        <taxon>Endopterygota</taxon>
        <taxon>Coleoptera</taxon>
        <taxon>Polyphaga</taxon>
        <taxon>Scarabaeiformia</taxon>
        <taxon>Scarabaeidae</taxon>
        <taxon>Rutelinae</taxon>
        <taxon>Popillia</taxon>
    </lineage>
</organism>
<evidence type="ECO:0000256" key="1">
    <source>
        <dbReference type="ARBA" id="ARBA00023002"/>
    </source>
</evidence>
<accession>A0AAW1IDZ1</accession>
<gene>
    <name evidence="2" type="ORF">QE152_g36035</name>
</gene>
<evidence type="ECO:0000313" key="3">
    <source>
        <dbReference type="Proteomes" id="UP001458880"/>
    </source>
</evidence>
<dbReference type="SUPFAM" id="SSF51735">
    <property type="entry name" value="NAD(P)-binding Rossmann-fold domains"/>
    <property type="match status" value="1"/>
</dbReference>
<comment type="caution">
    <text evidence="2">The sequence shown here is derived from an EMBL/GenBank/DDBJ whole genome shotgun (WGS) entry which is preliminary data.</text>
</comment>
<dbReference type="GO" id="GO:0016491">
    <property type="term" value="F:oxidoreductase activity"/>
    <property type="evidence" value="ECO:0007669"/>
    <property type="project" value="UniProtKB-KW"/>
</dbReference>
<dbReference type="Gene3D" id="3.40.50.720">
    <property type="entry name" value="NAD(P)-binding Rossmann-like Domain"/>
    <property type="match status" value="1"/>
</dbReference>
<proteinExistence type="predicted"/>
<name>A0AAW1IDZ1_POPJA</name>
<evidence type="ECO:0000313" key="2">
    <source>
        <dbReference type="EMBL" id="KAK9687757.1"/>
    </source>
</evidence>
<protein>
    <submittedName>
        <fullName evidence="2">Short chain dehydrogenase</fullName>
    </submittedName>
</protein>
<dbReference type="PANTHER" id="PTHR43157">
    <property type="entry name" value="PHOSPHATIDYLINOSITOL-GLYCAN BIOSYNTHESIS CLASS F PROTEIN-RELATED"/>
    <property type="match status" value="1"/>
</dbReference>
<dbReference type="Proteomes" id="UP001458880">
    <property type="component" value="Unassembled WGS sequence"/>
</dbReference>
<dbReference type="AlphaFoldDB" id="A0AAW1IDZ1"/>
<reference evidence="2 3" key="1">
    <citation type="journal article" date="2024" name="BMC Genomics">
        <title>De novo assembly and annotation of Popillia japonica's genome with initial clues to its potential as an invasive pest.</title>
        <authorList>
            <person name="Cucini C."/>
            <person name="Boschi S."/>
            <person name="Funari R."/>
            <person name="Cardaioli E."/>
            <person name="Iannotti N."/>
            <person name="Marturano G."/>
            <person name="Paoli F."/>
            <person name="Bruttini M."/>
            <person name="Carapelli A."/>
            <person name="Frati F."/>
            <person name="Nardi F."/>
        </authorList>
    </citation>
    <scope>NUCLEOTIDE SEQUENCE [LARGE SCALE GENOMIC DNA]</scope>
    <source>
        <strain evidence="2">DMR45628</strain>
    </source>
</reference>
<dbReference type="Pfam" id="PF00106">
    <property type="entry name" value="adh_short"/>
    <property type="match status" value="1"/>
</dbReference>
<sequence>MKSTPARIVNVSSVAHRGSIDFDDLDFEKRSYSALGAYQRSKLANILFTKELHRRLEEANINGVNVYALHPGVVATDVTRYMDKTYFKGITWMFNYALHPGVVATDVTRYMDKTYFKGITWMFNHFGKFFVKNPLQGAEDMKTAKKLWDVSWDLVNLSDYNPFTD</sequence>
<keyword evidence="3" id="KW-1185">Reference proteome</keyword>
<keyword evidence="1" id="KW-0560">Oxidoreductase</keyword>
<dbReference type="InterPro" id="IPR002347">
    <property type="entry name" value="SDR_fam"/>
</dbReference>
<dbReference type="InterPro" id="IPR036291">
    <property type="entry name" value="NAD(P)-bd_dom_sf"/>
</dbReference>